<dbReference type="GO" id="GO:0019350">
    <property type="term" value="P:teichoic acid biosynthetic process"/>
    <property type="evidence" value="ECO:0007669"/>
    <property type="project" value="UniProtKB-KW"/>
</dbReference>
<sequence>MYDNFKNKKVLLAPATPLTVSFAQKLKNSDIEVVGFLDKNKTGDKIYRYNKIKDLDYDYILIYNEQFFWSIYAEIVKNANKKSVYRVVKKSNDYELFDNKRIKKEKLKKIKKELKIKLFEKIQKYFANIIDLLKIKRDLTVVLTKDFIGGNAKYLYLFLKKEGKKVELISNTELAEKLEKKYVPFNSLKSYIKIAIAKNIIVDEMIYEYFNNTTAKQNKIQLWHGVGIKKLNPVKNLKFDYFISTSNWTNETNFKNIFSADKFLNYGYPRNDLFFRETLKDDLVLCDEGIYKLSENKKTIVYMPTYRDILEDNIPPLDFDYLDEVFGKIGIVFIMKLHPFVKELIQSRYKNIIFYPSKHDIYPVLKNTDILITDYSSVLYDYLLLDKPIISFVYDKEKYVTTRNGFLFDYDEYTPAKQVFNQDELIKEINYILEGNDDFGEKRKEIMNKFFDYIDGKSCKRIKEIL</sequence>
<dbReference type="PANTHER" id="PTHR37316">
    <property type="entry name" value="TEICHOIC ACID GLYCEROL-PHOSPHATE PRIMASE"/>
    <property type="match status" value="1"/>
</dbReference>
<dbReference type="EMBL" id="CP001279">
    <property type="protein sequence ID" value="ACM93168.1"/>
    <property type="molecule type" value="Genomic_DNA"/>
</dbReference>
<dbReference type="STRING" id="598659.NAMH_1605"/>
<evidence type="ECO:0000256" key="3">
    <source>
        <dbReference type="ARBA" id="ARBA00022475"/>
    </source>
</evidence>
<keyword evidence="5" id="KW-0777">Teichoic acid biosynthesis</keyword>
<gene>
    <name evidence="7" type="ordered locus">NAMH_1605</name>
</gene>
<name>B9L6K4_NAUPA</name>
<evidence type="ECO:0000256" key="5">
    <source>
        <dbReference type="ARBA" id="ARBA00022944"/>
    </source>
</evidence>
<dbReference type="eggNOG" id="COG1887">
    <property type="taxonomic scope" value="Bacteria"/>
</dbReference>
<evidence type="ECO:0000256" key="2">
    <source>
        <dbReference type="ARBA" id="ARBA00010488"/>
    </source>
</evidence>
<dbReference type="OrthoDB" id="2676521at2"/>
<dbReference type="KEGG" id="nam:NAMH_1605"/>
<keyword evidence="8" id="KW-1185">Reference proteome</keyword>
<dbReference type="InterPro" id="IPR043149">
    <property type="entry name" value="TagF_N"/>
</dbReference>
<evidence type="ECO:0000313" key="7">
    <source>
        <dbReference type="EMBL" id="ACM93168.1"/>
    </source>
</evidence>
<dbReference type="AlphaFoldDB" id="B9L6K4"/>
<dbReference type="Pfam" id="PF04464">
    <property type="entry name" value="Glyphos_transf"/>
    <property type="match status" value="1"/>
</dbReference>
<keyword evidence="4 7" id="KW-0808">Transferase</keyword>
<protein>
    <submittedName>
        <fullName evidence="7">Glycosyl/glycerophosphate transferases involved in teichoic acid biosynthesis TagF/TagB/EpsJ/RodC</fullName>
    </submittedName>
</protein>
<dbReference type="HOGENOM" id="CLU_029598_2_0_7"/>
<keyword evidence="6" id="KW-0472">Membrane</keyword>
<dbReference type="PANTHER" id="PTHR37316:SF3">
    <property type="entry name" value="TEICHOIC ACID GLYCEROL-PHOSPHATE TRANSFERASE"/>
    <property type="match status" value="1"/>
</dbReference>
<dbReference type="Gene3D" id="3.40.50.12580">
    <property type="match status" value="1"/>
</dbReference>
<reference evidence="7 8" key="1">
    <citation type="journal article" date="2009" name="PLoS Genet.">
        <title>Adaptations to submarine hydrothermal environments exemplified by the genome of Nautilia profundicola.</title>
        <authorList>
            <person name="Campbell B.J."/>
            <person name="Smith J.L."/>
            <person name="Hanson T.E."/>
            <person name="Klotz M.G."/>
            <person name="Stein L.Y."/>
            <person name="Lee C.K."/>
            <person name="Wu D."/>
            <person name="Robinson J.M."/>
            <person name="Khouri H.M."/>
            <person name="Eisen J.A."/>
            <person name="Cary S.C."/>
        </authorList>
    </citation>
    <scope>NUCLEOTIDE SEQUENCE [LARGE SCALE GENOMIC DNA]</scope>
    <source>
        <strain evidence="8">ATCC BAA-1463 / DSM 18972 / AmH</strain>
    </source>
</reference>
<dbReference type="RefSeq" id="WP_015902220.1">
    <property type="nucleotide sequence ID" value="NC_012115.1"/>
</dbReference>
<organism evidence="7 8">
    <name type="scientific">Nautilia profundicola (strain ATCC BAA-1463 / DSM 18972 / AmH)</name>
    <dbReference type="NCBI Taxonomy" id="598659"/>
    <lineage>
        <taxon>Bacteria</taxon>
        <taxon>Pseudomonadati</taxon>
        <taxon>Campylobacterota</taxon>
        <taxon>Epsilonproteobacteria</taxon>
        <taxon>Nautiliales</taxon>
        <taxon>Nautiliaceae</taxon>
        <taxon>Nautilia</taxon>
    </lineage>
</organism>
<dbReference type="InterPro" id="IPR043148">
    <property type="entry name" value="TagF_C"/>
</dbReference>
<dbReference type="Gene3D" id="3.40.50.11820">
    <property type="match status" value="1"/>
</dbReference>
<keyword evidence="3" id="KW-1003">Cell membrane</keyword>
<comment type="similarity">
    <text evidence="2">Belongs to the CDP-glycerol glycerophosphotransferase family.</text>
</comment>
<dbReference type="InterPro" id="IPR007554">
    <property type="entry name" value="Glycerophosphate_synth"/>
</dbReference>
<dbReference type="InterPro" id="IPR051612">
    <property type="entry name" value="Teichoic_Acid_Biosynth"/>
</dbReference>
<accession>B9L6K4</accession>
<dbReference type="GO" id="GO:0047355">
    <property type="term" value="F:CDP-glycerol glycerophosphotransferase activity"/>
    <property type="evidence" value="ECO:0007669"/>
    <property type="project" value="InterPro"/>
</dbReference>
<comment type="subcellular location">
    <subcellularLocation>
        <location evidence="1">Cell membrane</location>
        <topology evidence="1">Peripheral membrane protein</topology>
    </subcellularLocation>
</comment>
<dbReference type="Gene3D" id="3.40.50.720">
    <property type="entry name" value="NAD(P)-binding Rossmann-like Domain"/>
    <property type="match status" value="1"/>
</dbReference>
<proteinExistence type="inferred from homology"/>
<evidence type="ECO:0000256" key="4">
    <source>
        <dbReference type="ARBA" id="ARBA00022679"/>
    </source>
</evidence>
<dbReference type="GO" id="GO:0005886">
    <property type="term" value="C:plasma membrane"/>
    <property type="evidence" value="ECO:0007669"/>
    <property type="project" value="UniProtKB-SubCell"/>
</dbReference>
<evidence type="ECO:0000313" key="8">
    <source>
        <dbReference type="Proteomes" id="UP000000448"/>
    </source>
</evidence>
<dbReference type="Proteomes" id="UP000000448">
    <property type="component" value="Chromosome"/>
</dbReference>
<evidence type="ECO:0000256" key="1">
    <source>
        <dbReference type="ARBA" id="ARBA00004202"/>
    </source>
</evidence>
<evidence type="ECO:0000256" key="6">
    <source>
        <dbReference type="ARBA" id="ARBA00023136"/>
    </source>
</evidence>
<dbReference type="SUPFAM" id="SSF53756">
    <property type="entry name" value="UDP-Glycosyltransferase/glycogen phosphorylase"/>
    <property type="match status" value="1"/>
</dbReference>